<protein>
    <submittedName>
        <fullName evidence="2">Uncharacterized protein</fullName>
    </submittedName>
</protein>
<gene>
    <name evidence="2" type="ORF">HMPREF9193_02111</name>
</gene>
<dbReference type="Proteomes" id="UP000016649">
    <property type="component" value="Unassembled WGS sequence"/>
</dbReference>
<reference evidence="2 3" key="1">
    <citation type="submission" date="2013-08" db="EMBL/GenBank/DDBJ databases">
        <authorList>
            <person name="Weinstock G."/>
            <person name="Sodergren E."/>
            <person name="Wylie T."/>
            <person name="Fulton L."/>
            <person name="Fulton R."/>
            <person name="Fronick C."/>
            <person name="O'Laughlin M."/>
            <person name="Godfrey J."/>
            <person name="Miner T."/>
            <person name="Herter B."/>
            <person name="Appelbaum E."/>
            <person name="Cordes M."/>
            <person name="Lek S."/>
            <person name="Wollam A."/>
            <person name="Pepin K.H."/>
            <person name="Palsikar V.B."/>
            <person name="Mitreva M."/>
            <person name="Wilson R.K."/>
        </authorList>
    </citation>
    <scope>NUCLEOTIDE SEQUENCE [LARGE SCALE GENOMIC DNA]</scope>
    <source>
        <strain evidence="2 3">ATCC 700332</strain>
    </source>
</reference>
<keyword evidence="1" id="KW-0732">Signal</keyword>
<sequence length="188" mass="20892">MNCFKKYTSFIAVTILCALSLLHAGNGEIIKEDARKLLKDIGDAAADAAVSVQKAAEDLTKEIAESLETPQTSVAPENQPFIGTWRTHILKEIYDIVIESNGLMRIEYDGKPNDLVFIGTWTAENKKILFKVSQKKTQKLFSETSTSLNETWVIRWRLENGALYVTCSDFPANTSGVSAANNTPYIKQ</sequence>
<accession>A0ABN0NWN5</accession>
<evidence type="ECO:0000313" key="3">
    <source>
        <dbReference type="Proteomes" id="UP000016649"/>
    </source>
</evidence>
<feature type="chain" id="PRO_5045509558" evidence="1">
    <location>
        <begin position="25"/>
        <end position="188"/>
    </location>
</feature>
<proteinExistence type="predicted"/>
<dbReference type="EMBL" id="AWVH01000044">
    <property type="protein sequence ID" value="ERJ91657.1"/>
    <property type="molecule type" value="Genomic_DNA"/>
</dbReference>
<keyword evidence="3" id="KW-1185">Reference proteome</keyword>
<feature type="signal peptide" evidence="1">
    <location>
        <begin position="1"/>
        <end position="24"/>
    </location>
</feature>
<dbReference type="RefSeq" id="WP_021686283.1">
    <property type="nucleotide sequence ID" value="NZ_KI260554.1"/>
</dbReference>
<evidence type="ECO:0000313" key="2">
    <source>
        <dbReference type="EMBL" id="ERJ91657.1"/>
    </source>
</evidence>
<comment type="caution">
    <text evidence="2">The sequence shown here is derived from an EMBL/GenBank/DDBJ whole genome shotgun (WGS) entry which is preliminary data.</text>
</comment>
<organism evidence="2 3">
    <name type="scientific">Treponema lecithinolyticum ATCC 700332</name>
    <dbReference type="NCBI Taxonomy" id="1321815"/>
    <lineage>
        <taxon>Bacteria</taxon>
        <taxon>Pseudomonadati</taxon>
        <taxon>Spirochaetota</taxon>
        <taxon>Spirochaetia</taxon>
        <taxon>Spirochaetales</taxon>
        <taxon>Treponemataceae</taxon>
        <taxon>Treponema</taxon>
    </lineage>
</organism>
<name>A0ABN0NWN5_TRELE</name>
<evidence type="ECO:0000256" key="1">
    <source>
        <dbReference type="SAM" id="SignalP"/>
    </source>
</evidence>